<protein>
    <recommendedName>
        <fullName evidence="1">3-hydroxyacyl-CoA dehydrogenase NAD binding domain-containing protein</fullName>
    </recommendedName>
</protein>
<reference evidence="2 3" key="1">
    <citation type="journal article" date="2008" name="Nature">
        <title>The genome of the choanoflagellate Monosiga brevicollis and the origin of metazoans.</title>
        <authorList>
            <consortium name="JGI Sequencing"/>
            <person name="King N."/>
            <person name="Westbrook M.J."/>
            <person name="Young S.L."/>
            <person name="Kuo A."/>
            <person name="Abedin M."/>
            <person name="Chapman J."/>
            <person name="Fairclough S."/>
            <person name="Hellsten U."/>
            <person name="Isogai Y."/>
            <person name="Letunic I."/>
            <person name="Marr M."/>
            <person name="Pincus D."/>
            <person name="Putnam N."/>
            <person name="Rokas A."/>
            <person name="Wright K.J."/>
            <person name="Zuzow R."/>
            <person name="Dirks W."/>
            <person name="Good M."/>
            <person name="Goodstein D."/>
            <person name="Lemons D."/>
            <person name="Li W."/>
            <person name="Lyons J.B."/>
            <person name="Morris A."/>
            <person name="Nichols S."/>
            <person name="Richter D.J."/>
            <person name="Salamov A."/>
            <person name="Bork P."/>
            <person name="Lim W.A."/>
            <person name="Manning G."/>
            <person name="Miller W.T."/>
            <person name="McGinnis W."/>
            <person name="Shapiro H."/>
            <person name="Tjian R."/>
            <person name="Grigoriev I.V."/>
            <person name="Rokhsar D."/>
        </authorList>
    </citation>
    <scope>NUCLEOTIDE SEQUENCE [LARGE SCALE GENOMIC DNA]</scope>
    <source>
        <strain evidence="3">MX1 / ATCC 50154</strain>
    </source>
</reference>
<dbReference type="EMBL" id="CH991545">
    <property type="protein sequence ID" value="EDQ91276.1"/>
    <property type="molecule type" value="Genomic_DNA"/>
</dbReference>
<dbReference type="GO" id="GO:0070403">
    <property type="term" value="F:NAD+ binding"/>
    <property type="evidence" value="ECO:0007669"/>
    <property type="project" value="InterPro"/>
</dbReference>
<dbReference type="RefSeq" id="XP_001743698.1">
    <property type="nucleotide sequence ID" value="XM_001743646.1"/>
</dbReference>
<accession>A9UTN2</accession>
<dbReference type="SUPFAM" id="SSF51735">
    <property type="entry name" value="NAD(P)-binding Rossmann-fold domains"/>
    <property type="match status" value="1"/>
</dbReference>
<dbReference type="OMA" id="CPATTIY"/>
<organism evidence="2 3">
    <name type="scientific">Monosiga brevicollis</name>
    <name type="common">Choanoflagellate</name>
    <dbReference type="NCBI Taxonomy" id="81824"/>
    <lineage>
        <taxon>Eukaryota</taxon>
        <taxon>Choanoflagellata</taxon>
        <taxon>Craspedida</taxon>
        <taxon>Salpingoecidae</taxon>
        <taxon>Monosiga</taxon>
    </lineage>
</organism>
<dbReference type="Proteomes" id="UP000001357">
    <property type="component" value="Unassembled WGS sequence"/>
</dbReference>
<dbReference type="GeneID" id="5889102"/>
<dbReference type="PANTHER" id="PTHR48075">
    <property type="entry name" value="3-HYDROXYACYL-COA DEHYDROGENASE FAMILY PROTEIN"/>
    <property type="match status" value="1"/>
</dbReference>
<dbReference type="Pfam" id="PF02737">
    <property type="entry name" value="3HCDH_N"/>
    <property type="match status" value="1"/>
</dbReference>
<dbReference type="GO" id="GO:0016491">
    <property type="term" value="F:oxidoreductase activity"/>
    <property type="evidence" value="ECO:0000318"/>
    <property type="project" value="GO_Central"/>
</dbReference>
<evidence type="ECO:0000313" key="3">
    <source>
        <dbReference type="Proteomes" id="UP000001357"/>
    </source>
</evidence>
<dbReference type="InParanoid" id="A9UTN2"/>
<gene>
    <name evidence="2" type="ORF">MONBRDRAFT_6371</name>
</gene>
<dbReference type="InterPro" id="IPR006176">
    <property type="entry name" value="3-OHacyl-CoA_DH_NAD-bd"/>
</dbReference>
<dbReference type="KEGG" id="mbr:MONBRDRAFT_6371"/>
<evidence type="ECO:0000313" key="2">
    <source>
        <dbReference type="EMBL" id="EDQ91276.1"/>
    </source>
</evidence>
<sequence length="239" mass="26453">MSNRQMTVAVIGAGGVLGRGIVAELALNGVQVIAHGLSRDELRRGLLDAQTGLDRAHEQGLLEDDFLPLPLADFVTLTTNIAEAITPADLIIEAIPERPAAKRAIYHEVLPRMRADAILATTTMSLSVTELSTNLPRGERFLGLRFFMPVVLIDDVELTPGLQTSDAALEQAKSFLLSINKVPVYKRPGELRFLRLEADEVQNRQKEAAQRRRLRLSAHSSQDDELRQLRQHLGLEGRK</sequence>
<evidence type="ECO:0000259" key="1">
    <source>
        <dbReference type="Pfam" id="PF02737"/>
    </source>
</evidence>
<proteinExistence type="predicted"/>
<dbReference type="STRING" id="81824.A9UTN2"/>
<dbReference type="eggNOG" id="KOG2304">
    <property type="taxonomic scope" value="Eukaryota"/>
</dbReference>
<name>A9UTN2_MONBE</name>
<dbReference type="PANTHER" id="PTHR48075:SF5">
    <property type="entry name" value="3-HYDROXYBUTYRYL-COA DEHYDROGENASE"/>
    <property type="match status" value="1"/>
</dbReference>
<dbReference type="AlphaFoldDB" id="A9UTN2"/>
<dbReference type="GO" id="GO:0006631">
    <property type="term" value="P:fatty acid metabolic process"/>
    <property type="evidence" value="ECO:0007669"/>
    <property type="project" value="InterPro"/>
</dbReference>
<keyword evidence="3" id="KW-1185">Reference proteome</keyword>
<dbReference type="Gene3D" id="3.40.50.720">
    <property type="entry name" value="NAD(P)-binding Rossmann-like Domain"/>
    <property type="match status" value="1"/>
</dbReference>
<feature type="domain" description="3-hydroxyacyl-CoA dehydrogenase NAD binding" evidence="1">
    <location>
        <begin position="7"/>
        <end position="185"/>
    </location>
</feature>
<dbReference type="InterPro" id="IPR036291">
    <property type="entry name" value="NAD(P)-bd_dom_sf"/>
</dbReference>